<dbReference type="PANTHER" id="PTHR48019">
    <property type="entry name" value="SERUM RESPONSE FACTOR HOMOLOG"/>
    <property type="match status" value="1"/>
</dbReference>
<feature type="compositionally biased region" description="Acidic residues" evidence="8">
    <location>
        <begin position="278"/>
        <end position="293"/>
    </location>
</feature>
<keyword evidence="5" id="KW-0539">Nucleus</keyword>
<feature type="compositionally biased region" description="Polar residues" evidence="8">
    <location>
        <begin position="241"/>
        <end position="253"/>
    </location>
</feature>
<dbReference type="GO" id="GO:0000987">
    <property type="term" value="F:cis-regulatory region sequence-specific DNA binding"/>
    <property type="evidence" value="ECO:0007669"/>
    <property type="project" value="InterPro"/>
</dbReference>
<evidence type="ECO:0000256" key="6">
    <source>
        <dbReference type="ARBA" id="ARBA00069746"/>
    </source>
</evidence>
<dbReference type="GO" id="GO:0045944">
    <property type="term" value="P:positive regulation of transcription by RNA polymerase II"/>
    <property type="evidence" value="ECO:0007669"/>
    <property type="project" value="InterPro"/>
</dbReference>
<dbReference type="InterPro" id="IPR002100">
    <property type="entry name" value="TF_MADSbox"/>
</dbReference>
<keyword evidence="10" id="KW-1185">Reference proteome</keyword>
<dbReference type="InterPro" id="IPR050142">
    <property type="entry name" value="MADS-box/MEF2_TF"/>
</dbReference>
<dbReference type="FunFam" id="3.40.1810.10:FF:000002">
    <property type="entry name" value="Serum response factor b"/>
    <property type="match status" value="1"/>
</dbReference>
<evidence type="ECO:0000256" key="8">
    <source>
        <dbReference type="SAM" id="MobiDB-lite"/>
    </source>
</evidence>
<comment type="subcellular location">
    <subcellularLocation>
        <location evidence="1">Nucleus</location>
    </subcellularLocation>
</comment>
<feature type="compositionally biased region" description="Basic residues" evidence="8">
    <location>
        <begin position="112"/>
        <end position="121"/>
    </location>
</feature>
<dbReference type="GO" id="GO:0046983">
    <property type="term" value="F:protein dimerization activity"/>
    <property type="evidence" value="ECO:0007669"/>
    <property type="project" value="InterPro"/>
</dbReference>
<proteinExistence type="predicted"/>
<dbReference type="PROSITE" id="PS00350">
    <property type="entry name" value="MADS_BOX_1"/>
    <property type="match status" value="1"/>
</dbReference>
<evidence type="ECO:0000313" key="11">
    <source>
        <dbReference type="WBParaSite" id="PSAMB.scaffold4240size15244.g23787.t1"/>
    </source>
</evidence>
<sequence length="437" mass="45126">MASYGSLVPGESCFNLNFSNPGGSGPAQSLLLTPNIRHNTSPKNSGGSSLYETGLMTPGTFTAALATPNIHGLSSSSSNKQSSRERDNNSSPASSGASNKRKMNDSSSHLPNGKKTKGRVKIKMEYIGNKLRRYTTFSKRKTGIMKKAYELSTLTGTQVMLLVASETGHVYTFATKKLQPMITSEAGKGLIQTCLNTPDSAPGGDSSAIAESVDAVAAGSSEFSFDPPSSKRRKGDDMGSGRNSGLPTMVRTTRSPDAGSGGGSPADSPGGCNSGFVDDSDDSSSDGEGDDQNETSNDMLQQTLQEALRVASQHQQQAQQMVNQVNSQANALNALFPNGVPFGLIPGLGSAASQVGQNGAVMYQMPQGVVYTTNNSDGTQNAGSNGGGLFLNVPTTSDGSGNGQFITIPIPVSLQQLVANGMGHSLGASEATVSQSS</sequence>
<evidence type="ECO:0000256" key="1">
    <source>
        <dbReference type="ARBA" id="ARBA00004123"/>
    </source>
</evidence>
<dbReference type="Gene3D" id="3.40.1810.10">
    <property type="entry name" value="Transcription factor, MADS-box"/>
    <property type="match status" value="1"/>
</dbReference>
<feature type="region of interest" description="Disordered" evidence="8">
    <location>
        <begin position="71"/>
        <end position="121"/>
    </location>
</feature>
<dbReference type="WBParaSite" id="PSAMB.scaffold4240size15244.g23787.t1">
    <property type="protein sequence ID" value="PSAMB.scaffold4240size15244.g23787.t1"/>
    <property type="gene ID" value="PSAMB.scaffold4240size15244.g23787"/>
</dbReference>
<feature type="compositionally biased region" description="Polar residues" evidence="8">
    <location>
        <begin position="29"/>
        <end position="51"/>
    </location>
</feature>
<keyword evidence="7" id="KW-0175">Coiled coil</keyword>
<evidence type="ECO:0000313" key="10">
    <source>
        <dbReference type="Proteomes" id="UP000887566"/>
    </source>
</evidence>
<dbReference type="PRINTS" id="PR00404">
    <property type="entry name" value="MADSDOMAIN"/>
</dbReference>
<keyword evidence="2" id="KW-0805">Transcription regulation</keyword>
<dbReference type="GO" id="GO:0000981">
    <property type="term" value="F:DNA-binding transcription factor activity, RNA polymerase II-specific"/>
    <property type="evidence" value="ECO:0007669"/>
    <property type="project" value="InterPro"/>
</dbReference>
<dbReference type="Proteomes" id="UP000887566">
    <property type="component" value="Unplaced"/>
</dbReference>
<protein>
    <recommendedName>
        <fullName evidence="6">Serum response factor homolog</fullName>
    </recommendedName>
</protein>
<keyword evidence="3" id="KW-0238">DNA-binding</keyword>
<feature type="region of interest" description="Disordered" evidence="8">
    <location>
        <begin position="220"/>
        <end position="295"/>
    </location>
</feature>
<feature type="compositionally biased region" description="Low complexity" evidence="8">
    <location>
        <begin position="89"/>
        <end position="98"/>
    </location>
</feature>
<evidence type="ECO:0000256" key="5">
    <source>
        <dbReference type="ARBA" id="ARBA00023242"/>
    </source>
</evidence>
<organism evidence="10 12">
    <name type="scientific">Plectus sambesii</name>
    <dbReference type="NCBI Taxonomy" id="2011161"/>
    <lineage>
        <taxon>Eukaryota</taxon>
        <taxon>Metazoa</taxon>
        <taxon>Ecdysozoa</taxon>
        <taxon>Nematoda</taxon>
        <taxon>Chromadorea</taxon>
        <taxon>Plectida</taxon>
        <taxon>Plectina</taxon>
        <taxon>Plectoidea</taxon>
        <taxon>Plectidae</taxon>
        <taxon>Plectus</taxon>
    </lineage>
</organism>
<dbReference type="InterPro" id="IPR036879">
    <property type="entry name" value="TF_MADSbox_sf"/>
</dbReference>
<dbReference type="PROSITE" id="PS50066">
    <property type="entry name" value="MADS_BOX_2"/>
    <property type="match status" value="1"/>
</dbReference>
<evidence type="ECO:0000256" key="3">
    <source>
        <dbReference type="ARBA" id="ARBA00023125"/>
    </source>
</evidence>
<dbReference type="InterPro" id="IPR033897">
    <property type="entry name" value="SRF-like_MADS-box"/>
</dbReference>
<evidence type="ECO:0000313" key="12">
    <source>
        <dbReference type="WBParaSite" id="PSAMB.scaffold560size47201.g6981.t1"/>
    </source>
</evidence>
<evidence type="ECO:0000259" key="9">
    <source>
        <dbReference type="PROSITE" id="PS50066"/>
    </source>
</evidence>
<evidence type="ECO:0000256" key="4">
    <source>
        <dbReference type="ARBA" id="ARBA00023163"/>
    </source>
</evidence>
<dbReference type="SUPFAM" id="SSF55455">
    <property type="entry name" value="SRF-like"/>
    <property type="match status" value="1"/>
</dbReference>
<evidence type="ECO:0000256" key="7">
    <source>
        <dbReference type="SAM" id="Coils"/>
    </source>
</evidence>
<name>A0A914WX96_9BILA</name>
<accession>A0A914WX96</accession>
<feature type="coiled-coil region" evidence="7">
    <location>
        <begin position="297"/>
        <end position="324"/>
    </location>
</feature>
<dbReference type="AlphaFoldDB" id="A0A914WX96"/>
<feature type="domain" description="MADS-box" evidence="9">
    <location>
        <begin position="117"/>
        <end position="177"/>
    </location>
</feature>
<dbReference type="GO" id="GO:0005634">
    <property type="term" value="C:nucleus"/>
    <property type="evidence" value="ECO:0007669"/>
    <property type="project" value="UniProtKB-SubCell"/>
</dbReference>
<reference evidence="11 12" key="1">
    <citation type="submission" date="2022-11" db="UniProtKB">
        <authorList>
            <consortium name="WormBaseParasite"/>
        </authorList>
    </citation>
    <scope>IDENTIFICATION</scope>
</reference>
<dbReference type="WBParaSite" id="PSAMB.scaffold560size47201.g6981.t1">
    <property type="protein sequence ID" value="PSAMB.scaffold560size47201.g6981.t1"/>
    <property type="gene ID" value="PSAMB.scaffold560size47201.g6981"/>
</dbReference>
<dbReference type="CDD" id="cd00266">
    <property type="entry name" value="MADS_SRF_like"/>
    <property type="match status" value="1"/>
</dbReference>
<evidence type="ECO:0000256" key="2">
    <source>
        <dbReference type="ARBA" id="ARBA00023015"/>
    </source>
</evidence>
<dbReference type="Pfam" id="PF00319">
    <property type="entry name" value="SRF-TF"/>
    <property type="match status" value="1"/>
</dbReference>
<feature type="region of interest" description="Disordered" evidence="8">
    <location>
        <begin position="29"/>
        <end position="52"/>
    </location>
</feature>
<keyword evidence="4" id="KW-0804">Transcription</keyword>
<dbReference type="SMART" id="SM00432">
    <property type="entry name" value="MADS"/>
    <property type="match status" value="1"/>
</dbReference>